<sequence>MYGKHVFQSVCFKRFFSRTRTNQIPLPKHNKRNHYEVLGVSINATDKEIKKKFRELSKKYHPDIVNSQTELSPEEKKDKNDKFIELATSYEVLGDTSKKAKYDEDFKTVENINEYRAQQRQEFHDRYYGAAPHEFKSSGLKSSRNRVHYGTGSPYRDKSFFDGQFRGHDKYDVPHFDYDAHLAKNIRQDKRVNQAKATYTIGNVTNHDLAHRNISFGIRKDISSDGRSTSDYYKYTKPHHQNSTNVSNIASTDKYAFHTNEYERNIQQEAKFSIKYVIGMLLFGTLLFSTIGKNKKDKESEIFLKSMKPDNEPTPTSQEKNSSITIKSKTTDKHIKKAAITPVPKTESSEQKPIADNDSDIPLSKHSVSQTEKSSHEDAFTTKPEQKTELQSENKTDKNNYAALLLQTAAKK</sequence>
<protein>
    <submittedName>
        <fullName evidence="3">Unnamed protein product</fullName>
    </submittedName>
</protein>
<dbReference type="SUPFAM" id="SSF46565">
    <property type="entry name" value="Chaperone J-domain"/>
    <property type="match status" value="1"/>
</dbReference>
<name>A0A9W6SZL1_CANBO</name>
<dbReference type="CDD" id="cd06257">
    <property type="entry name" value="DnaJ"/>
    <property type="match status" value="1"/>
</dbReference>
<dbReference type="Proteomes" id="UP001165120">
    <property type="component" value="Unassembled WGS sequence"/>
</dbReference>
<feature type="compositionally biased region" description="Polar residues" evidence="1">
    <location>
        <begin position="313"/>
        <end position="328"/>
    </location>
</feature>
<feature type="region of interest" description="Disordered" evidence="1">
    <location>
        <begin position="305"/>
        <end position="400"/>
    </location>
</feature>
<dbReference type="PANTHER" id="PTHR43096">
    <property type="entry name" value="DNAJ HOMOLOG 1, MITOCHONDRIAL-RELATED"/>
    <property type="match status" value="1"/>
</dbReference>
<dbReference type="GO" id="GO:0042026">
    <property type="term" value="P:protein refolding"/>
    <property type="evidence" value="ECO:0007669"/>
    <property type="project" value="TreeGrafter"/>
</dbReference>
<dbReference type="GO" id="GO:0005737">
    <property type="term" value="C:cytoplasm"/>
    <property type="evidence" value="ECO:0007669"/>
    <property type="project" value="TreeGrafter"/>
</dbReference>
<comment type="caution">
    <text evidence="3">The sequence shown here is derived from an EMBL/GenBank/DDBJ whole genome shotgun (WGS) entry which is preliminary data.</text>
</comment>
<keyword evidence="4" id="KW-1185">Reference proteome</keyword>
<feature type="domain" description="J" evidence="2">
    <location>
        <begin position="33"/>
        <end position="106"/>
    </location>
</feature>
<evidence type="ECO:0000313" key="4">
    <source>
        <dbReference type="Proteomes" id="UP001165120"/>
    </source>
</evidence>
<evidence type="ECO:0000313" key="3">
    <source>
        <dbReference type="EMBL" id="GME69387.1"/>
    </source>
</evidence>
<dbReference type="EMBL" id="BSXN01000660">
    <property type="protein sequence ID" value="GME69387.1"/>
    <property type="molecule type" value="Genomic_DNA"/>
</dbReference>
<dbReference type="SMART" id="SM00271">
    <property type="entry name" value="DnaJ"/>
    <property type="match status" value="1"/>
</dbReference>
<dbReference type="Gene3D" id="1.10.287.110">
    <property type="entry name" value="DnaJ domain"/>
    <property type="match status" value="1"/>
</dbReference>
<organism evidence="3 4">
    <name type="scientific">Candida boidinii</name>
    <name type="common">Yeast</name>
    <dbReference type="NCBI Taxonomy" id="5477"/>
    <lineage>
        <taxon>Eukaryota</taxon>
        <taxon>Fungi</taxon>
        <taxon>Dikarya</taxon>
        <taxon>Ascomycota</taxon>
        <taxon>Saccharomycotina</taxon>
        <taxon>Pichiomycetes</taxon>
        <taxon>Pichiales</taxon>
        <taxon>Pichiaceae</taxon>
        <taxon>Ogataea</taxon>
        <taxon>Ogataea/Candida clade</taxon>
    </lineage>
</organism>
<evidence type="ECO:0000256" key="1">
    <source>
        <dbReference type="SAM" id="MobiDB-lite"/>
    </source>
</evidence>
<dbReference type="PRINTS" id="PR00625">
    <property type="entry name" value="JDOMAIN"/>
</dbReference>
<reference evidence="3" key="1">
    <citation type="submission" date="2023-04" db="EMBL/GenBank/DDBJ databases">
        <title>Candida boidinii NBRC 10035.</title>
        <authorList>
            <person name="Ichikawa N."/>
            <person name="Sato H."/>
            <person name="Tonouchi N."/>
        </authorList>
    </citation>
    <scope>NUCLEOTIDE SEQUENCE</scope>
    <source>
        <strain evidence="3">NBRC 10035</strain>
    </source>
</reference>
<dbReference type="PANTHER" id="PTHR43096:SF10">
    <property type="entry name" value="CHAPERONE PROTEIN DNAJ A6, CHLOROPLASTIC"/>
    <property type="match status" value="1"/>
</dbReference>
<accession>A0A9W6SZL1</accession>
<feature type="compositionally biased region" description="Basic and acidic residues" evidence="1">
    <location>
        <begin position="373"/>
        <end position="398"/>
    </location>
</feature>
<dbReference type="AlphaFoldDB" id="A0A9W6SZL1"/>
<proteinExistence type="predicted"/>
<dbReference type="InterPro" id="IPR018253">
    <property type="entry name" value="DnaJ_domain_CS"/>
</dbReference>
<gene>
    <name evidence="3" type="ORF">Cboi02_000227700</name>
</gene>
<dbReference type="GO" id="GO:0051082">
    <property type="term" value="F:unfolded protein binding"/>
    <property type="evidence" value="ECO:0007669"/>
    <property type="project" value="TreeGrafter"/>
</dbReference>
<dbReference type="Pfam" id="PF00226">
    <property type="entry name" value="DnaJ"/>
    <property type="match status" value="1"/>
</dbReference>
<dbReference type="InterPro" id="IPR036869">
    <property type="entry name" value="J_dom_sf"/>
</dbReference>
<dbReference type="InterPro" id="IPR001623">
    <property type="entry name" value="DnaJ_domain"/>
</dbReference>
<dbReference type="PROSITE" id="PS00636">
    <property type="entry name" value="DNAJ_1"/>
    <property type="match status" value="1"/>
</dbReference>
<evidence type="ECO:0000259" key="2">
    <source>
        <dbReference type="PROSITE" id="PS50076"/>
    </source>
</evidence>
<dbReference type="PROSITE" id="PS50076">
    <property type="entry name" value="DNAJ_2"/>
    <property type="match status" value="1"/>
</dbReference>